<evidence type="ECO:0000313" key="1">
    <source>
        <dbReference type="EMBL" id="SPD21547.1"/>
    </source>
</evidence>
<organism evidence="1">
    <name type="scientific">Fagus sylvatica</name>
    <name type="common">Beechnut</name>
    <dbReference type="NCBI Taxonomy" id="28930"/>
    <lineage>
        <taxon>Eukaryota</taxon>
        <taxon>Viridiplantae</taxon>
        <taxon>Streptophyta</taxon>
        <taxon>Embryophyta</taxon>
        <taxon>Tracheophyta</taxon>
        <taxon>Spermatophyta</taxon>
        <taxon>Magnoliopsida</taxon>
        <taxon>eudicotyledons</taxon>
        <taxon>Gunneridae</taxon>
        <taxon>Pentapetalae</taxon>
        <taxon>rosids</taxon>
        <taxon>fabids</taxon>
        <taxon>Fagales</taxon>
        <taxon>Fagaceae</taxon>
        <taxon>Fagus</taxon>
    </lineage>
</organism>
<name>A0A2N9I6B1_FAGSY</name>
<proteinExistence type="predicted"/>
<reference evidence="1" key="1">
    <citation type="submission" date="2018-02" db="EMBL/GenBank/DDBJ databases">
        <authorList>
            <person name="Cohen D.B."/>
            <person name="Kent A.D."/>
        </authorList>
    </citation>
    <scope>NUCLEOTIDE SEQUENCE</scope>
</reference>
<gene>
    <name evidence="1" type="ORF">FSB_LOCUS49429</name>
</gene>
<sequence length="168" mass="19873">MKSAYYLQLKRNVDDKTCESKIRNSGSFCGRCLSHKRLKLSLWRVCIGILPTNGFLWHRHMRKDGVCPCCTQDVESCIAANDVWLESNLLVHKWDRSLHCFFDLMVYSRHHFNLEELKLFCRIAYFLWGQRNSLVHEGKVLNPIAVVYRARYLLFDYNNPFRGPGAWR</sequence>
<dbReference type="EMBL" id="OIVN01005235">
    <property type="protein sequence ID" value="SPD21547.1"/>
    <property type="molecule type" value="Genomic_DNA"/>
</dbReference>
<protein>
    <recommendedName>
        <fullName evidence="2">Reverse transcriptase zinc-binding domain-containing protein</fullName>
    </recommendedName>
</protein>
<accession>A0A2N9I6B1</accession>
<dbReference type="AlphaFoldDB" id="A0A2N9I6B1"/>
<evidence type="ECO:0008006" key="2">
    <source>
        <dbReference type="Google" id="ProtNLM"/>
    </source>
</evidence>